<evidence type="ECO:0000313" key="1">
    <source>
        <dbReference type="EMBL" id="ARD95128.2"/>
    </source>
</evidence>
<sequence length="70" mass="8683">MNKLTYEKAWRILERQARQFFLKLQERQTGETNEVKLHDFIRENFEIVEFDEDVIIFCDENEQTYEHDIV</sequence>
<name>A0A1V0NZ81_LACLL</name>
<accession>A0A1V0NZ81</accession>
<dbReference type="Proteomes" id="UP000663169">
    <property type="component" value="Chromosome"/>
</dbReference>
<proteinExistence type="predicted"/>
<dbReference type="Proteomes" id="UP001055586">
    <property type="component" value="Chromosome"/>
</dbReference>
<dbReference type="RefSeq" id="WP_021214796.1">
    <property type="nucleotide sequence ID" value="NZ_CAKMBS010000012.1"/>
</dbReference>
<gene>
    <name evidence="3" type="ORF">LL223_0227</name>
    <name evidence="1" type="ORF">LL229_0236</name>
    <name evidence="2" type="ORF">LLUC06_0202</name>
</gene>
<reference evidence="2" key="3">
    <citation type="submission" date="2023-07" db="EMBL/GenBank/DDBJ databases">
        <authorList>
            <person name="McDonnell B."/>
        </authorList>
    </citation>
    <scope>NUCLEOTIDE SEQUENCE</scope>
    <source>
        <strain evidence="3">223</strain>
        <strain evidence="2">UC06</strain>
    </source>
</reference>
<reference evidence="2" key="1">
    <citation type="journal article" date="2017" name="BMC Genomics">
        <title>Comparative and functional genomics of the Lactococcus lactis taxon; insights into evolution and niche adaptation.</title>
        <authorList>
            <person name="Kelleher P."/>
            <person name="Bottacini F."/>
            <person name="Mahony J."/>
            <person name="Kilcawley K.N."/>
            <person name="van Sinderen D."/>
        </authorList>
    </citation>
    <scope>NUCLEOTIDE SEQUENCE [LARGE SCALE GENOMIC DNA]</scope>
    <source>
        <strain evidence="2">UC06</strain>
    </source>
</reference>
<reference evidence="1" key="4">
    <citation type="submission" date="2023-09" db="EMBL/GenBank/DDBJ databases">
        <title>Complete Genomes and Methylome analysis of Lactococcus lactis subs lactis strains.</title>
        <authorList>
            <person name="Fomenkov A."/>
            <person name="McDonnell B."/>
            <person name="Sun L."/>
            <person name="Van Sinderen D."/>
            <person name="Roberts R.J."/>
        </authorList>
    </citation>
    <scope>NUCLEOTIDE SEQUENCE</scope>
    <source>
        <strain evidence="1">229</strain>
    </source>
</reference>
<dbReference type="EMBL" id="CP090823">
    <property type="protein sequence ID" value="ARD95128.2"/>
    <property type="molecule type" value="Genomic_DNA"/>
</dbReference>
<dbReference type="AlphaFoldDB" id="A0A1V0NZ81"/>
<reference evidence="3" key="2">
    <citation type="journal article" date="2020" name="Mol. Microbiol.">
        <title>The CWPS Rubik's cube: Linking diversity of cell wall polysaccharide structures with the encoded biosynthetic machinery of selected Lactococcus lactis strains.</title>
        <authorList>
            <person name="Mahony J."/>
            <person name="Frantzen C."/>
            <person name="Vinogradov E."/>
            <person name="Sadovskaya I."/>
            <person name="Theodorou I."/>
            <person name="Kelleher P."/>
            <person name="Chapot-Chartier M.P."/>
            <person name="Cambillau C."/>
            <person name="Holo H."/>
            <person name="van Sinderen D."/>
        </authorList>
    </citation>
    <scope>NUCLEOTIDE SEQUENCE</scope>
    <source>
        <strain evidence="3">223</strain>
    </source>
</reference>
<evidence type="ECO:0000313" key="3">
    <source>
        <dbReference type="EMBL" id="QRZ33895.2"/>
    </source>
</evidence>
<organism evidence="2">
    <name type="scientific">Lactococcus lactis subsp. lactis</name>
    <name type="common">Streptococcus lactis</name>
    <dbReference type="NCBI Taxonomy" id="1360"/>
    <lineage>
        <taxon>Bacteria</taxon>
        <taxon>Bacillati</taxon>
        <taxon>Bacillota</taxon>
        <taxon>Bacilli</taxon>
        <taxon>Lactobacillales</taxon>
        <taxon>Streptococcaceae</taxon>
        <taxon>Lactococcus</taxon>
    </lineage>
</organism>
<dbReference type="EMBL" id="CP015902">
    <property type="protein sequence ID" value="ARE19750.2"/>
    <property type="molecule type" value="Genomic_DNA"/>
</dbReference>
<dbReference type="EMBL" id="CP031926">
    <property type="protein sequence ID" value="QRZ33895.2"/>
    <property type="molecule type" value="Genomic_DNA"/>
</dbReference>
<protein>
    <submittedName>
        <fullName evidence="2">Uncharacterized protein</fullName>
    </submittedName>
</protein>
<evidence type="ECO:0000313" key="2">
    <source>
        <dbReference type="EMBL" id="ARE19750.2"/>
    </source>
</evidence>
<dbReference type="Proteomes" id="UP000192095">
    <property type="component" value="Chromosome"/>
</dbReference>